<name>A0ABD2ZG83_9GENT</name>
<accession>A0ABD2ZG83</accession>
<evidence type="ECO:0008006" key="3">
    <source>
        <dbReference type="Google" id="ProtNLM"/>
    </source>
</evidence>
<evidence type="ECO:0000313" key="1">
    <source>
        <dbReference type="EMBL" id="KAL3518472.1"/>
    </source>
</evidence>
<dbReference type="Proteomes" id="UP001630127">
    <property type="component" value="Unassembled WGS sequence"/>
</dbReference>
<proteinExistence type="predicted"/>
<sequence length="181" mass="20239">MLVSAITVEKSIPPRDGLLYVQAKVNGIDVLAMVDTRTTHSFVTGREVCQLKLELKEHGLMAVLLDDFDLILGKDFLATNKIFPIPHLDGVMIADGRCPTFIPSVFVNTNASAGSSSSNERDKRGRRQAKPTPLVIWKQFEKEAYKVSDHKTMGQSKKNQRTDYLIYWKGETEADATGERI</sequence>
<protein>
    <recommendedName>
        <fullName evidence="3">Chromo domain-containing protein</fullName>
    </recommendedName>
</protein>
<reference evidence="1 2" key="1">
    <citation type="submission" date="2024-11" db="EMBL/GenBank/DDBJ databases">
        <title>A near-complete genome assembly of Cinchona calisaya.</title>
        <authorList>
            <person name="Lian D.C."/>
            <person name="Zhao X.W."/>
            <person name="Wei L."/>
        </authorList>
    </citation>
    <scope>NUCLEOTIDE SEQUENCE [LARGE SCALE GENOMIC DNA]</scope>
    <source>
        <tissue evidence="1">Nenye</tissue>
    </source>
</reference>
<organism evidence="1 2">
    <name type="scientific">Cinchona calisaya</name>
    <dbReference type="NCBI Taxonomy" id="153742"/>
    <lineage>
        <taxon>Eukaryota</taxon>
        <taxon>Viridiplantae</taxon>
        <taxon>Streptophyta</taxon>
        <taxon>Embryophyta</taxon>
        <taxon>Tracheophyta</taxon>
        <taxon>Spermatophyta</taxon>
        <taxon>Magnoliopsida</taxon>
        <taxon>eudicotyledons</taxon>
        <taxon>Gunneridae</taxon>
        <taxon>Pentapetalae</taxon>
        <taxon>asterids</taxon>
        <taxon>lamiids</taxon>
        <taxon>Gentianales</taxon>
        <taxon>Rubiaceae</taxon>
        <taxon>Cinchonoideae</taxon>
        <taxon>Cinchoneae</taxon>
        <taxon>Cinchona</taxon>
    </lineage>
</organism>
<dbReference type="AlphaFoldDB" id="A0ABD2ZG83"/>
<comment type="caution">
    <text evidence="1">The sequence shown here is derived from an EMBL/GenBank/DDBJ whole genome shotgun (WGS) entry which is preliminary data.</text>
</comment>
<gene>
    <name evidence="1" type="ORF">ACH5RR_021061</name>
</gene>
<dbReference type="EMBL" id="JBJUIK010000009">
    <property type="protein sequence ID" value="KAL3518472.1"/>
    <property type="molecule type" value="Genomic_DNA"/>
</dbReference>
<evidence type="ECO:0000313" key="2">
    <source>
        <dbReference type="Proteomes" id="UP001630127"/>
    </source>
</evidence>
<keyword evidence="2" id="KW-1185">Reference proteome</keyword>